<organism evidence="1 2">
    <name type="scientific">Chitinophaga solisilvae</name>
    <dbReference type="NCBI Taxonomy" id="1233460"/>
    <lineage>
        <taxon>Bacteria</taxon>
        <taxon>Pseudomonadati</taxon>
        <taxon>Bacteroidota</taxon>
        <taxon>Chitinophagia</taxon>
        <taxon>Chitinophagales</taxon>
        <taxon>Chitinophagaceae</taxon>
        <taxon>Chitinophaga</taxon>
    </lineage>
</organism>
<dbReference type="Proteomes" id="UP000281028">
    <property type="component" value="Unassembled WGS sequence"/>
</dbReference>
<dbReference type="OrthoDB" id="1488184at2"/>
<dbReference type="InterPro" id="IPR045538">
    <property type="entry name" value="CIS_TMP"/>
</dbReference>
<sequence>MNRHLIHQQFVELSLSDSSAFHAVAEKFSEMLSHSALPLLSDNLDRLAGEEEMITLQKVEVDMGVIRWEEEQHLLADKLVTLLLKALQDLLPAQPYGQAPGDENVMRTSPAMRHWQSWSLYLQTGTLPWHALPVPSVSWWEEVLLQALEGPHRTSIFRIIREVLTTAPAVRRLTTVFTPEFITKITTATAVLSETDIQLSVLLGSLIQRLRASDAAIRLMWQQLLINEFSFPSLSPRLVQLLDLLIRQFPGEHWIEQLSAWILNMHTGMNGQTSLVCPLPVVSLVQALQVAAVKGPAVLSGLQDNAVKQLLSRLSEQSMEILLQQGGNVHDNVKEYTNNEPVPHAAADNPLAPEIKPVPGDDNGDEYTPDETAAVYIPDAGLVIVAAFLPALFEALEYTADGQFRSAAQQWRAVMLTAFLANAKPCTPDWELTMAKILCGLPPAAVIPEIILTETELEEGLAMLRAAISYWQAIGNTTEAGLREGFLLRNGKLTGKNGEWLLLTEAQAIDLLLEKLPWGIGMIQHPWMPWLLRTEWPGIV</sequence>
<comment type="caution">
    <text evidence="1">The sequence shown here is derived from an EMBL/GenBank/DDBJ whole genome shotgun (WGS) entry which is preliminary data.</text>
</comment>
<keyword evidence="2" id="KW-1185">Reference proteome</keyword>
<dbReference type="Pfam" id="PF19268">
    <property type="entry name" value="CIS_TMP"/>
    <property type="match status" value="1"/>
</dbReference>
<evidence type="ECO:0000313" key="1">
    <source>
        <dbReference type="EMBL" id="NSL86361.1"/>
    </source>
</evidence>
<gene>
    <name evidence="1" type="ORF">ECE50_005950</name>
</gene>
<protein>
    <submittedName>
        <fullName evidence="1">Uncharacterized protein</fullName>
    </submittedName>
</protein>
<name>A0A433WMM2_9BACT</name>
<evidence type="ECO:0000313" key="2">
    <source>
        <dbReference type="Proteomes" id="UP000281028"/>
    </source>
</evidence>
<proteinExistence type="predicted"/>
<dbReference type="EMBL" id="RIAR02000001">
    <property type="protein sequence ID" value="NSL86361.1"/>
    <property type="molecule type" value="Genomic_DNA"/>
</dbReference>
<reference evidence="1" key="1">
    <citation type="submission" date="2020-05" db="EMBL/GenBank/DDBJ databases">
        <title>Chitinophaga laudate sp. nov., isolated from a tropical peat swamp.</title>
        <authorList>
            <person name="Goh C.B.S."/>
            <person name="Lee M.S."/>
            <person name="Parimannan S."/>
            <person name="Pasbakhsh P."/>
            <person name="Yule C.M."/>
            <person name="Rajandas H."/>
            <person name="Loke S."/>
            <person name="Croft L."/>
            <person name="Tan J.B.L."/>
        </authorList>
    </citation>
    <scope>NUCLEOTIDE SEQUENCE</scope>
    <source>
        <strain evidence="1">Mgbs1</strain>
    </source>
</reference>
<accession>A0A433WMM2</accession>
<dbReference type="AlphaFoldDB" id="A0A433WMM2"/>